<evidence type="ECO:0008006" key="3">
    <source>
        <dbReference type="Google" id="ProtNLM"/>
    </source>
</evidence>
<dbReference type="STRING" id="1873524.HSR6_0908"/>
<dbReference type="Proteomes" id="UP000185608">
    <property type="component" value="Chromosome"/>
</dbReference>
<dbReference type="SUPFAM" id="SSF56281">
    <property type="entry name" value="Metallo-hydrolase/oxidoreductase"/>
    <property type="match status" value="1"/>
</dbReference>
<dbReference type="KEGG" id="halh:HTSR_0892"/>
<dbReference type="GeneID" id="29828893"/>
<dbReference type="AlphaFoldDB" id="A0A1D8S401"/>
<dbReference type="EMBL" id="CP016070">
    <property type="protein sequence ID" value="AOW80077.1"/>
    <property type="molecule type" value="Genomic_DNA"/>
</dbReference>
<gene>
    <name evidence="1" type="ORF">HTSR_0892</name>
</gene>
<reference evidence="1 2" key="1">
    <citation type="submission" date="2016-06" db="EMBL/GenBank/DDBJ databases">
        <title>Discovery of anaerobic lithoheterotrophic haloarchaeon capable of sulfur respiration by hydrogen and formate.</title>
        <authorList>
            <person name="Sorokin D.Y."/>
            <person name="Kublanov I.V."/>
            <person name="Roman P."/>
            <person name="Sinninghe Damste J.S."/>
            <person name="Golyshin P.N."/>
            <person name="Rojo D."/>
            <person name="Ciordia S."/>
            <person name="Mena Md.C."/>
            <person name="Ferrer M."/>
            <person name="Smedile F."/>
            <person name="Messina E."/>
            <person name="La Cono V."/>
            <person name="Yakimov M.M."/>
        </authorList>
    </citation>
    <scope>NUCLEOTIDE SEQUENCE [LARGE SCALE GENOMIC DNA]</scope>
    <source>
        <strain evidence="1 2">HTSR1</strain>
    </source>
</reference>
<dbReference type="PATRIC" id="fig|1855411.3.peg.891"/>
<dbReference type="RefSeq" id="WP_070364797.1">
    <property type="nucleotide sequence ID" value="NZ_CP016070.1"/>
</dbReference>
<proteinExistence type="predicted"/>
<name>A0A1D8S401_9EURY</name>
<protein>
    <recommendedName>
        <fullName evidence="3">MBL fold metallo-hydrolase</fullName>
    </recommendedName>
</protein>
<sequence>MPIRDDGSATDPAIVDQFDGGFGWLPHPEEAMERASHAVDFGDGVWIIDPIDAPGIDDRIEALGEVRGVIVLLDRHERDAAAFANRFDVPVFRPPYVDREFDAPVEWLGSHLPDSDVRVLQTVDLPFWKEGALYDGETLVLADALGAAGYFAVGPERLGVHPMLRLSPPTQLRGLTPERIVVGHGKGVNYRAAEALDVALTGARRRLPQAWLAGLRSLF</sequence>
<dbReference type="Gene3D" id="3.60.15.10">
    <property type="entry name" value="Ribonuclease Z/Hydroxyacylglutathione hydrolase-like"/>
    <property type="match status" value="1"/>
</dbReference>
<accession>A0A1D8S401</accession>
<evidence type="ECO:0000313" key="1">
    <source>
        <dbReference type="EMBL" id="AOW80077.1"/>
    </source>
</evidence>
<organism evidence="1 2">
    <name type="scientific">Halodesulfurarchaeum formicicum</name>
    <dbReference type="NCBI Taxonomy" id="1873524"/>
    <lineage>
        <taxon>Archaea</taxon>
        <taxon>Methanobacteriati</taxon>
        <taxon>Methanobacteriota</taxon>
        <taxon>Stenosarchaea group</taxon>
        <taxon>Halobacteria</taxon>
        <taxon>Halobacteriales</taxon>
        <taxon>Halobacteriaceae</taxon>
        <taxon>Halodesulfurarchaeum</taxon>
    </lineage>
</organism>
<dbReference type="InterPro" id="IPR036866">
    <property type="entry name" value="RibonucZ/Hydroxyglut_hydro"/>
</dbReference>
<evidence type="ECO:0000313" key="2">
    <source>
        <dbReference type="Proteomes" id="UP000185608"/>
    </source>
</evidence>